<feature type="region of interest" description="Disordered" evidence="2">
    <location>
        <begin position="455"/>
        <end position="506"/>
    </location>
</feature>
<dbReference type="PROSITE" id="PS50217">
    <property type="entry name" value="BZIP"/>
    <property type="match status" value="1"/>
</dbReference>
<reference evidence="4 5" key="1">
    <citation type="journal article" date="2024" name="BMC Genomics">
        <title>De novo assembly and annotation of Popillia japonica's genome with initial clues to its potential as an invasive pest.</title>
        <authorList>
            <person name="Cucini C."/>
            <person name="Boschi S."/>
            <person name="Funari R."/>
            <person name="Cardaioli E."/>
            <person name="Iannotti N."/>
            <person name="Marturano G."/>
            <person name="Paoli F."/>
            <person name="Bruttini M."/>
            <person name="Carapelli A."/>
            <person name="Frati F."/>
            <person name="Nardi F."/>
        </authorList>
    </citation>
    <scope>NUCLEOTIDE SEQUENCE [LARGE SCALE GENOMIC DNA]</scope>
    <source>
        <strain evidence="4">DMR45628</strain>
    </source>
</reference>
<accession>A0AAW1NIH5</accession>
<dbReference type="Gene3D" id="1.20.5.170">
    <property type="match status" value="1"/>
</dbReference>
<dbReference type="CDD" id="cd14813">
    <property type="entry name" value="bZIP_BmCbz-like"/>
    <property type="match status" value="1"/>
</dbReference>
<protein>
    <submittedName>
        <fullName evidence="4">Basic region leucine zipper</fullName>
    </submittedName>
</protein>
<name>A0AAW1NIH5_POPJA</name>
<keyword evidence="1" id="KW-0175">Coiled coil</keyword>
<dbReference type="InterPro" id="IPR031106">
    <property type="entry name" value="C/EBP"/>
</dbReference>
<dbReference type="SUPFAM" id="SSF57959">
    <property type="entry name" value="Leucine zipper domain"/>
    <property type="match status" value="1"/>
</dbReference>
<sequence length="678" mass="75949">MLSLSVWLDKAEYRDNVTIVSPSLKQASCDSVDSILFKCWINPIRVTGGDRKKRIWSWESTTLNSSSARHTKSSQFLKKPTVNLITVRNGTGEQDPCPIRIMARKQCRTQFCYRTRTQIGWSSVAEIEAFIKGKCTSFPTSFSKSLFSPSAISNSDRSAKCVGTQPRSGVFYEPNALESDAKRTMITGEEFVDLERFFFADNSDERTTATSQQAAAAALLAEPIANNNKKGVSAIVADDFVDLYNNNSTTNPFISLSNLKSNNSDDLTFDCVADNSPIRSNYTSACTSPTNVVSMPGSPCNDYFLLSGEEIMPERVIEGNFFESLDSLIKEEEDKLPPVYTPDNSNGALSSFNTEFADNLKYNNVNNNIINDISKTSQHPALTLNLRDTFFMNDEISTPNIIESIIDASEHPVQFIRDKESPFFINTSLQDLTPCPSASPPPITDTMDSFITTITTNSPPTTGKVARKRGRPPKKRLISVVEDEEDDEDGDATYMPTSSSYYQSRGRKPRVSRAVAKKKDIYENISDEDEDYVPPHKILLGESPTSSCSSEDKILLGESPTSSCSSEDVERRLTGEDSSSDIIRAGKRGRPPKHARSISSDDYSCLDPEEAKYREMRDRNNEASRKSRYKRKLKEVKISDECEELQMENVKLRAQVEELQKTVERYRDNLMKVMLSKK</sequence>
<dbReference type="InterPro" id="IPR004827">
    <property type="entry name" value="bZIP"/>
</dbReference>
<feature type="compositionally biased region" description="Basic residues" evidence="2">
    <location>
        <begin position="465"/>
        <end position="477"/>
    </location>
</feature>
<dbReference type="Pfam" id="PF07716">
    <property type="entry name" value="bZIP_2"/>
    <property type="match status" value="1"/>
</dbReference>
<dbReference type="InterPro" id="IPR046347">
    <property type="entry name" value="bZIP_sf"/>
</dbReference>
<evidence type="ECO:0000256" key="2">
    <source>
        <dbReference type="SAM" id="MobiDB-lite"/>
    </source>
</evidence>
<dbReference type="InterPro" id="IPR017956">
    <property type="entry name" value="AT_hook_DNA-bd_motif"/>
</dbReference>
<proteinExistence type="predicted"/>
<dbReference type="SMART" id="SM00384">
    <property type="entry name" value="AT_hook"/>
    <property type="match status" value="2"/>
</dbReference>
<dbReference type="GO" id="GO:0000981">
    <property type="term" value="F:DNA-binding transcription factor activity, RNA polymerase II-specific"/>
    <property type="evidence" value="ECO:0007669"/>
    <property type="project" value="TreeGrafter"/>
</dbReference>
<dbReference type="PROSITE" id="PS00036">
    <property type="entry name" value="BZIP_BASIC"/>
    <property type="match status" value="1"/>
</dbReference>
<feature type="compositionally biased region" description="Acidic residues" evidence="2">
    <location>
        <begin position="481"/>
        <end position="491"/>
    </location>
</feature>
<feature type="coiled-coil region" evidence="1">
    <location>
        <begin position="635"/>
        <end position="676"/>
    </location>
</feature>
<gene>
    <name evidence="4" type="ORF">QE152_g693</name>
</gene>
<keyword evidence="5" id="KW-1185">Reference proteome</keyword>
<dbReference type="GO" id="GO:0006351">
    <property type="term" value="P:DNA-templated transcription"/>
    <property type="evidence" value="ECO:0007669"/>
    <property type="project" value="InterPro"/>
</dbReference>
<evidence type="ECO:0000313" key="4">
    <source>
        <dbReference type="EMBL" id="KAK9758621.1"/>
    </source>
</evidence>
<feature type="region of interest" description="Disordered" evidence="2">
    <location>
        <begin position="541"/>
        <end position="603"/>
    </location>
</feature>
<dbReference type="GO" id="GO:0005634">
    <property type="term" value="C:nucleus"/>
    <property type="evidence" value="ECO:0007669"/>
    <property type="project" value="UniProtKB-ARBA"/>
</dbReference>
<dbReference type="Proteomes" id="UP001458880">
    <property type="component" value="Unassembled WGS sequence"/>
</dbReference>
<evidence type="ECO:0000256" key="1">
    <source>
        <dbReference type="SAM" id="Coils"/>
    </source>
</evidence>
<evidence type="ECO:0000313" key="5">
    <source>
        <dbReference type="Proteomes" id="UP001458880"/>
    </source>
</evidence>
<feature type="domain" description="BZIP" evidence="3">
    <location>
        <begin position="610"/>
        <end position="673"/>
    </location>
</feature>
<evidence type="ECO:0000259" key="3">
    <source>
        <dbReference type="PROSITE" id="PS50217"/>
    </source>
</evidence>
<dbReference type="GO" id="GO:0000978">
    <property type="term" value="F:RNA polymerase II cis-regulatory region sequence-specific DNA binding"/>
    <property type="evidence" value="ECO:0007669"/>
    <property type="project" value="TreeGrafter"/>
</dbReference>
<feature type="compositionally biased region" description="Basic residues" evidence="2">
    <location>
        <begin position="585"/>
        <end position="596"/>
    </location>
</feature>
<dbReference type="PANTHER" id="PTHR23334">
    <property type="entry name" value="CCAAT/ENHANCER BINDING PROTEIN"/>
    <property type="match status" value="1"/>
</dbReference>
<dbReference type="SMART" id="SM00338">
    <property type="entry name" value="BRLZ"/>
    <property type="match status" value="1"/>
</dbReference>
<dbReference type="PANTHER" id="PTHR23334:SF72">
    <property type="entry name" value="PROTEIN MABIKI"/>
    <property type="match status" value="1"/>
</dbReference>
<comment type="caution">
    <text evidence="4">The sequence shown here is derived from an EMBL/GenBank/DDBJ whole genome shotgun (WGS) entry which is preliminary data.</text>
</comment>
<dbReference type="AlphaFoldDB" id="A0AAW1NIH5"/>
<organism evidence="4 5">
    <name type="scientific">Popillia japonica</name>
    <name type="common">Japanese beetle</name>
    <dbReference type="NCBI Taxonomy" id="7064"/>
    <lineage>
        <taxon>Eukaryota</taxon>
        <taxon>Metazoa</taxon>
        <taxon>Ecdysozoa</taxon>
        <taxon>Arthropoda</taxon>
        <taxon>Hexapoda</taxon>
        <taxon>Insecta</taxon>
        <taxon>Pterygota</taxon>
        <taxon>Neoptera</taxon>
        <taxon>Endopterygota</taxon>
        <taxon>Coleoptera</taxon>
        <taxon>Polyphaga</taxon>
        <taxon>Scarabaeiformia</taxon>
        <taxon>Scarabaeidae</taxon>
        <taxon>Rutelinae</taxon>
        <taxon>Popillia</taxon>
    </lineage>
</organism>
<dbReference type="EMBL" id="JASPKY010000003">
    <property type="protein sequence ID" value="KAK9758621.1"/>
    <property type="molecule type" value="Genomic_DNA"/>
</dbReference>